<accession>X1S5P5</accession>
<dbReference type="GO" id="GO:0003887">
    <property type="term" value="F:DNA-directed DNA polymerase activity"/>
    <property type="evidence" value="ECO:0007669"/>
    <property type="project" value="InterPro"/>
</dbReference>
<protein>
    <recommendedName>
        <fullName evidence="2">DNA-directed DNA polymerase family A palm domain-containing protein</fullName>
    </recommendedName>
</protein>
<dbReference type="GO" id="GO:0003677">
    <property type="term" value="F:DNA binding"/>
    <property type="evidence" value="ECO:0007669"/>
    <property type="project" value="InterPro"/>
</dbReference>
<evidence type="ECO:0000256" key="1">
    <source>
        <dbReference type="ARBA" id="ARBA00022705"/>
    </source>
</evidence>
<organism evidence="3">
    <name type="scientific">marine sediment metagenome</name>
    <dbReference type="NCBI Taxonomy" id="412755"/>
    <lineage>
        <taxon>unclassified sequences</taxon>
        <taxon>metagenomes</taxon>
        <taxon>ecological metagenomes</taxon>
    </lineage>
</organism>
<dbReference type="InterPro" id="IPR001098">
    <property type="entry name" value="DNA-dir_DNA_pol_A_palm_dom"/>
</dbReference>
<sequence>MTQQAGRRIALNTPIQGSAADLMKKAMIDIWREMKRKDLKSKMILQVHDELVFEVPDAEKDEVEILVKERMENVFPLKAPLKVHLS</sequence>
<dbReference type="GO" id="GO:0006261">
    <property type="term" value="P:DNA-templated DNA replication"/>
    <property type="evidence" value="ECO:0007669"/>
    <property type="project" value="InterPro"/>
</dbReference>
<evidence type="ECO:0000259" key="2">
    <source>
        <dbReference type="Pfam" id="PF00476"/>
    </source>
</evidence>
<comment type="caution">
    <text evidence="3">The sequence shown here is derived from an EMBL/GenBank/DDBJ whole genome shotgun (WGS) entry which is preliminary data.</text>
</comment>
<proteinExistence type="predicted"/>
<dbReference type="GO" id="GO:0006302">
    <property type="term" value="P:double-strand break repair"/>
    <property type="evidence" value="ECO:0007669"/>
    <property type="project" value="TreeGrafter"/>
</dbReference>
<gene>
    <name evidence="3" type="ORF">S12H4_18168</name>
</gene>
<dbReference type="Gene3D" id="3.30.70.370">
    <property type="match status" value="1"/>
</dbReference>
<dbReference type="Gene3D" id="1.10.150.20">
    <property type="entry name" value="5' to 3' exonuclease, C-terminal subdomain"/>
    <property type="match status" value="1"/>
</dbReference>
<reference evidence="3" key="1">
    <citation type="journal article" date="2014" name="Front. Microbiol.">
        <title>High frequency of phylogenetically diverse reductive dehalogenase-homologous genes in deep subseafloor sedimentary metagenomes.</title>
        <authorList>
            <person name="Kawai M."/>
            <person name="Futagami T."/>
            <person name="Toyoda A."/>
            <person name="Takaki Y."/>
            <person name="Nishi S."/>
            <person name="Hori S."/>
            <person name="Arai W."/>
            <person name="Tsubouchi T."/>
            <person name="Morono Y."/>
            <person name="Uchiyama I."/>
            <person name="Ito T."/>
            <person name="Fujiyama A."/>
            <person name="Inagaki F."/>
            <person name="Takami H."/>
        </authorList>
    </citation>
    <scope>NUCLEOTIDE SEQUENCE</scope>
    <source>
        <strain evidence="3">Expedition CK06-06</strain>
    </source>
</reference>
<dbReference type="Pfam" id="PF00476">
    <property type="entry name" value="DNA_pol_A"/>
    <property type="match status" value="1"/>
</dbReference>
<dbReference type="AlphaFoldDB" id="X1S5P5"/>
<feature type="domain" description="DNA-directed DNA polymerase family A palm" evidence="2">
    <location>
        <begin position="3"/>
        <end position="85"/>
    </location>
</feature>
<name>X1S5P5_9ZZZZ</name>
<dbReference type="EMBL" id="BARW01008951">
    <property type="protein sequence ID" value="GAI74441.1"/>
    <property type="molecule type" value="Genomic_DNA"/>
</dbReference>
<dbReference type="PANTHER" id="PTHR10133">
    <property type="entry name" value="DNA POLYMERASE I"/>
    <property type="match status" value="1"/>
</dbReference>
<dbReference type="InterPro" id="IPR002298">
    <property type="entry name" value="DNA_polymerase_A"/>
</dbReference>
<dbReference type="InterPro" id="IPR043502">
    <property type="entry name" value="DNA/RNA_pol_sf"/>
</dbReference>
<dbReference type="PANTHER" id="PTHR10133:SF27">
    <property type="entry name" value="DNA POLYMERASE NU"/>
    <property type="match status" value="1"/>
</dbReference>
<dbReference type="SUPFAM" id="SSF56672">
    <property type="entry name" value="DNA/RNA polymerases"/>
    <property type="match status" value="1"/>
</dbReference>
<keyword evidence="1" id="KW-0235">DNA replication</keyword>
<evidence type="ECO:0000313" key="3">
    <source>
        <dbReference type="EMBL" id="GAI74441.1"/>
    </source>
</evidence>
<dbReference type="PRINTS" id="PR00868">
    <property type="entry name" value="DNAPOLI"/>
</dbReference>